<dbReference type="InterPro" id="IPR040902">
    <property type="entry name" value="AHJR-like"/>
</dbReference>
<proteinExistence type="predicted"/>
<dbReference type="Proteomes" id="UP000520814">
    <property type="component" value="Unassembled WGS sequence"/>
</dbReference>
<evidence type="ECO:0000313" key="2">
    <source>
        <dbReference type="EMBL" id="MBB6052413.1"/>
    </source>
</evidence>
<evidence type="ECO:0000313" key="3">
    <source>
        <dbReference type="Proteomes" id="UP000520814"/>
    </source>
</evidence>
<organism evidence="2 3">
    <name type="scientific">Armatimonas rosea</name>
    <dbReference type="NCBI Taxonomy" id="685828"/>
    <lineage>
        <taxon>Bacteria</taxon>
        <taxon>Bacillati</taxon>
        <taxon>Armatimonadota</taxon>
        <taxon>Armatimonadia</taxon>
        <taxon>Armatimonadales</taxon>
        <taxon>Armatimonadaceae</taxon>
        <taxon>Armatimonas</taxon>
    </lineage>
</organism>
<feature type="domain" description="REase AHJR-like" evidence="1">
    <location>
        <begin position="24"/>
        <end position="110"/>
    </location>
</feature>
<sequence>MGDDPVRLDGDNLMKSVLLISYDDTLAELARELAAEGFSVQCRPSIAELPAFIATSTRIDLIARRPDKCVVVALRTHAEFSRDRELIELAKRIDAEQGWQLQLVVYDAVMSEKFENPEPPHWTIEEIQKRWMQLKHRQGQPCSEQEVADVLQLAEAILCTLDPTLREGSASWRLRQSFTDGWLSQEQLGVILRALEERRGILDLTKLLGWRELLSALEPLVQSVIAANASTSPVAALAGKPLVAAEP</sequence>
<accession>A0A7W9W860</accession>
<protein>
    <recommendedName>
        <fullName evidence="1">REase AHJR-like domain-containing protein</fullName>
    </recommendedName>
</protein>
<keyword evidence="3" id="KW-1185">Reference proteome</keyword>
<dbReference type="EMBL" id="JACHGW010000004">
    <property type="protein sequence ID" value="MBB6052413.1"/>
    <property type="molecule type" value="Genomic_DNA"/>
</dbReference>
<dbReference type="RefSeq" id="WP_184201410.1">
    <property type="nucleotide sequence ID" value="NZ_JACHGW010000004.1"/>
</dbReference>
<name>A0A7W9W860_ARMRO</name>
<dbReference type="Pfam" id="PF18743">
    <property type="entry name" value="AHJR-like"/>
    <property type="match status" value="1"/>
</dbReference>
<evidence type="ECO:0000259" key="1">
    <source>
        <dbReference type="Pfam" id="PF18743"/>
    </source>
</evidence>
<reference evidence="2 3" key="1">
    <citation type="submission" date="2020-08" db="EMBL/GenBank/DDBJ databases">
        <title>Genomic Encyclopedia of Type Strains, Phase IV (KMG-IV): sequencing the most valuable type-strain genomes for metagenomic binning, comparative biology and taxonomic classification.</title>
        <authorList>
            <person name="Goeker M."/>
        </authorList>
    </citation>
    <scope>NUCLEOTIDE SEQUENCE [LARGE SCALE GENOMIC DNA]</scope>
    <source>
        <strain evidence="2 3">DSM 23562</strain>
    </source>
</reference>
<dbReference type="AlphaFoldDB" id="A0A7W9W860"/>
<comment type="caution">
    <text evidence="2">The sequence shown here is derived from an EMBL/GenBank/DDBJ whole genome shotgun (WGS) entry which is preliminary data.</text>
</comment>
<gene>
    <name evidence="2" type="ORF">HNQ39_004234</name>
</gene>